<name>A0A2X0I7X1_9ACTN</name>
<sequence length="348" mass="38260">MPAMAADIGTLLADRLRRVRWEGGGEALDRVLAVVLDGIERDLVGVGLTPERRADVIRLIAAAADADTATLPPLGSDAAFRDWVGALQAQLRSRDRVLAGVGGGAGAAHLGDTAEARPTEARPTVPAELLAALRARPMAERVRFSEIVAQVLNSVLPQADSPGRRLLMSVLDSYLASIPGRPILYRGRPEWLTLDAFDLLRAEAADSFERALERYSLVEYAEVSPVADRHVEEWTEFRSWIDEQSGLALAPQIRKVTFQYNRATDHLPWHIDKPNKVALNCLIMLERSELRQSALQLYTHEGTIIEVDLEPGEVLLFKGDATPHRRTPLADGEFVRLMSIGFMLAGQP</sequence>
<evidence type="ECO:0008006" key="3">
    <source>
        <dbReference type="Google" id="ProtNLM"/>
    </source>
</evidence>
<gene>
    <name evidence="1" type="ORF">DN069_36900</name>
</gene>
<dbReference type="EMBL" id="QKYN01000206">
    <property type="protein sequence ID" value="RAG80677.1"/>
    <property type="molecule type" value="Genomic_DNA"/>
</dbReference>
<dbReference type="Proteomes" id="UP000248889">
    <property type="component" value="Unassembled WGS sequence"/>
</dbReference>
<evidence type="ECO:0000313" key="2">
    <source>
        <dbReference type="Proteomes" id="UP000248889"/>
    </source>
</evidence>
<protein>
    <recommendedName>
        <fullName evidence="3">2OG-Fe(II) oxygenase</fullName>
    </recommendedName>
</protein>
<keyword evidence="2" id="KW-1185">Reference proteome</keyword>
<accession>A0A2X0I7X1</accession>
<organism evidence="1 2">
    <name type="scientific">Streptacidiphilus pinicola</name>
    <dbReference type="NCBI Taxonomy" id="2219663"/>
    <lineage>
        <taxon>Bacteria</taxon>
        <taxon>Bacillati</taxon>
        <taxon>Actinomycetota</taxon>
        <taxon>Actinomycetes</taxon>
        <taxon>Kitasatosporales</taxon>
        <taxon>Streptomycetaceae</taxon>
        <taxon>Streptacidiphilus</taxon>
    </lineage>
</organism>
<dbReference type="AlphaFoldDB" id="A0A2X0I7X1"/>
<comment type="caution">
    <text evidence="1">The sequence shown here is derived from an EMBL/GenBank/DDBJ whole genome shotgun (WGS) entry which is preliminary data.</text>
</comment>
<evidence type="ECO:0000313" key="1">
    <source>
        <dbReference type="EMBL" id="RAG80677.1"/>
    </source>
</evidence>
<proteinExistence type="predicted"/>
<reference evidence="1 2" key="1">
    <citation type="submission" date="2018-06" db="EMBL/GenBank/DDBJ databases">
        <title>Streptacidiphilus pinicola sp. nov., isolated from pine grove soil.</title>
        <authorList>
            <person name="Roh S.G."/>
            <person name="Park S."/>
            <person name="Kim M.-K."/>
            <person name="Yun B.-R."/>
            <person name="Park J."/>
            <person name="Kim M.J."/>
            <person name="Kim Y.S."/>
            <person name="Kim S.B."/>
        </authorList>
    </citation>
    <scope>NUCLEOTIDE SEQUENCE [LARGE SCALE GENOMIC DNA]</scope>
    <source>
        <strain evidence="1 2">MMS16-CNU450</strain>
    </source>
</reference>
<dbReference type="Gene3D" id="2.60.120.620">
    <property type="entry name" value="q2cbj1_9rhob like domain"/>
    <property type="match status" value="1"/>
</dbReference>